<dbReference type="PROSITE" id="PS50011">
    <property type="entry name" value="PROTEIN_KINASE_DOM"/>
    <property type="match status" value="1"/>
</dbReference>
<feature type="domain" description="Protein kinase" evidence="1">
    <location>
        <begin position="242"/>
        <end position="589"/>
    </location>
</feature>
<name>A0A5J5F2T3_9PEZI</name>
<dbReference type="GO" id="GO:0004672">
    <property type="term" value="F:protein kinase activity"/>
    <property type="evidence" value="ECO:0007669"/>
    <property type="project" value="InterPro"/>
</dbReference>
<protein>
    <recommendedName>
        <fullName evidence="1">Protein kinase domain-containing protein</fullName>
    </recommendedName>
</protein>
<dbReference type="Pfam" id="PF14479">
    <property type="entry name" value="HeLo"/>
    <property type="match status" value="1"/>
</dbReference>
<dbReference type="GO" id="GO:0005524">
    <property type="term" value="F:ATP binding"/>
    <property type="evidence" value="ECO:0007669"/>
    <property type="project" value="InterPro"/>
</dbReference>
<dbReference type="InterPro" id="IPR011009">
    <property type="entry name" value="Kinase-like_dom_sf"/>
</dbReference>
<evidence type="ECO:0000313" key="2">
    <source>
        <dbReference type="EMBL" id="KAA8909830.1"/>
    </source>
</evidence>
<evidence type="ECO:0000313" key="3">
    <source>
        <dbReference type="Proteomes" id="UP000326924"/>
    </source>
</evidence>
<keyword evidence="3" id="KW-1185">Reference proteome</keyword>
<dbReference type="Gene3D" id="1.20.120.1020">
    <property type="entry name" value="Prion-inhibition and propagation, HeLo domain"/>
    <property type="match status" value="1"/>
</dbReference>
<dbReference type="AlphaFoldDB" id="A0A5J5F2T3"/>
<dbReference type="InterPro" id="IPR000719">
    <property type="entry name" value="Prot_kinase_dom"/>
</dbReference>
<sequence>MSAADLSVGVIEIFLTCLRGYKIITTSLSCPEEQQSLYHRTRTQRARLTVWGDYFGLTHSTSRRYDATEKLRAHLKSSYKIGPEILDTLNNVAELFVNGRALQEVYGLYKVAEAEDGRELLLLDPDVADIAIHGASRLPMSKARLDANREAIAYLSHCDWEITDPDRYSALLHKLKAANDDLYLLALPQAREMMDRALLSELLADKDDVLTLLHIRNATAEDAEDDSPPSRGFFSGSYHTLAQAAKLRARGNIDPFLKRRLLRPPTILERADFALHPQLAWVGGDACLAVTNTGSAKKVVLVEFKSYLIDDRAHRRLEDLVHRLAELLCAGDKPFEFRLPPCSGYFHDPSKGRFGFVYELPPYLHLRHAEEARVPAAMSMRKPHSLMQLLKHLEPIDLGDRFRLAKQLVAAVYTIHACGFSHKNIRPASILFLPAESGDRGGGPSKSRKVALRRPYLMGWGYTRPDELEFEADHERRLIVPRDGTVGIYQHPERLKSPYRPYKQIYDIYSLGLVLLEIGLWQSIESFVSEIKDFTTDEFTLYLRKRVVPDLRGQCGAIYEEVVQSCLAMKVDVEVATERVMLWDVMARLENCRA</sequence>
<comment type="caution">
    <text evidence="2">The sequence shown here is derived from an EMBL/GenBank/DDBJ whole genome shotgun (WGS) entry which is preliminary data.</text>
</comment>
<dbReference type="OrthoDB" id="1911848at2759"/>
<evidence type="ECO:0000259" key="1">
    <source>
        <dbReference type="PROSITE" id="PS50011"/>
    </source>
</evidence>
<organism evidence="2 3">
    <name type="scientific">Sphaerosporella brunnea</name>
    <dbReference type="NCBI Taxonomy" id="1250544"/>
    <lineage>
        <taxon>Eukaryota</taxon>
        <taxon>Fungi</taxon>
        <taxon>Dikarya</taxon>
        <taxon>Ascomycota</taxon>
        <taxon>Pezizomycotina</taxon>
        <taxon>Pezizomycetes</taxon>
        <taxon>Pezizales</taxon>
        <taxon>Pyronemataceae</taxon>
        <taxon>Sphaerosporella</taxon>
    </lineage>
</organism>
<dbReference type="EMBL" id="VXIS01000053">
    <property type="protein sequence ID" value="KAA8909830.1"/>
    <property type="molecule type" value="Genomic_DNA"/>
</dbReference>
<dbReference type="SUPFAM" id="SSF56112">
    <property type="entry name" value="Protein kinase-like (PK-like)"/>
    <property type="match status" value="1"/>
</dbReference>
<dbReference type="Gene3D" id="1.10.510.10">
    <property type="entry name" value="Transferase(Phosphotransferase) domain 1"/>
    <property type="match status" value="1"/>
</dbReference>
<gene>
    <name evidence="2" type="ORF">FN846DRAFT_941011</name>
</gene>
<dbReference type="InterPro" id="IPR029498">
    <property type="entry name" value="HeLo_dom"/>
</dbReference>
<dbReference type="PANTHER" id="PTHR37542">
    <property type="entry name" value="HELO DOMAIN-CONTAINING PROTEIN-RELATED"/>
    <property type="match status" value="1"/>
</dbReference>
<dbReference type="Proteomes" id="UP000326924">
    <property type="component" value="Unassembled WGS sequence"/>
</dbReference>
<dbReference type="InterPro" id="IPR038305">
    <property type="entry name" value="HeLo_sf"/>
</dbReference>
<dbReference type="InParanoid" id="A0A5J5F2T3"/>
<accession>A0A5J5F2T3</accession>
<proteinExistence type="predicted"/>
<reference evidence="2 3" key="1">
    <citation type="submission" date="2019-09" db="EMBL/GenBank/DDBJ databases">
        <title>Draft genome of the ectomycorrhizal ascomycete Sphaerosporella brunnea.</title>
        <authorList>
            <consortium name="DOE Joint Genome Institute"/>
            <person name="Benucci G.M."/>
            <person name="Marozzi G."/>
            <person name="Antonielli L."/>
            <person name="Sanchez S."/>
            <person name="Marco P."/>
            <person name="Wang X."/>
            <person name="Falini L.B."/>
            <person name="Barry K."/>
            <person name="Haridas S."/>
            <person name="Lipzen A."/>
            <person name="Labutti K."/>
            <person name="Grigoriev I.V."/>
            <person name="Murat C."/>
            <person name="Martin F."/>
            <person name="Albertini E."/>
            <person name="Donnini D."/>
            <person name="Bonito G."/>
        </authorList>
    </citation>
    <scope>NUCLEOTIDE SEQUENCE [LARGE SCALE GENOMIC DNA]</scope>
    <source>
        <strain evidence="2 3">Sb_GMNB300</strain>
    </source>
</reference>